<evidence type="ECO:0000256" key="5">
    <source>
        <dbReference type="ARBA" id="ARBA00022723"/>
    </source>
</evidence>
<dbReference type="Proteomes" id="UP000183567">
    <property type="component" value="Unassembled WGS sequence"/>
</dbReference>
<dbReference type="GO" id="GO:0046872">
    <property type="term" value="F:metal ion binding"/>
    <property type="evidence" value="ECO:0007669"/>
    <property type="project" value="UniProtKB-KW"/>
</dbReference>
<feature type="domain" description="DDE Tnp4" evidence="8">
    <location>
        <begin position="86"/>
        <end position="245"/>
    </location>
</feature>
<keyword evidence="4" id="KW-0540">Nuclease</keyword>
<evidence type="ECO:0000259" key="8">
    <source>
        <dbReference type="Pfam" id="PF13359"/>
    </source>
</evidence>
<evidence type="ECO:0000256" key="7">
    <source>
        <dbReference type="ARBA" id="ARBA00023242"/>
    </source>
</evidence>
<dbReference type="InterPro" id="IPR027806">
    <property type="entry name" value="HARBI1_dom"/>
</dbReference>
<evidence type="ECO:0000256" key="4">
    <source>
        <dbReference type="ARBA" id="ARBA00022722"/>
    </source>
</evidence>
<dbReference type="AlphaFoldDB" id="A0A1J8R3M8"/>
<comment type="similarity">
    <text evidence="3">Belongs to the HARBI1 family.</text>
</comment>
<reference evidence="9 10" key="1">
    <citation type="submission" date="2016-03" db="EMBL/GenBank/DDBJ databases">
        <title>Comparative genomics of the ectomycorrhizal sister species Rhizopogon vinicolor and Rhizopogon vesiculosus (Basidiomycota: Boletales) reveals a divergence of the mating type B locus.</title>
        <authorList>
            <person name="Mujic A.B."/>
            <person name="Kuo A."/>
            <person name="Tritt A."/>
            <person name="Lipzen A."/>
            <person name="Chen C."/>
            <person name="Johnson J."/>
            <person name="Sharma A."/>
            <person name="Barry K."/>
            <person name="Grigoriev I.V."/>
            <person name="Spatafora J.W."/>
        </authorList>
    </citation>
    <scope>NUCLEOTIDE SEQUENCE [LARGE SCALE GENOMIC DNA]</scope>
    <source>
        <strain evidence="9 10">AM-OR11-056</strain>
    </source>
</reference>
<evidence type="ECO:0000313" key="9">
    <source>
        <dbReference type="EMBL" id="OJA20408.1"/>
    </source>
</evidence>
<accession>A0A1J8R3M8</accession>
<dbReference type="STRING" id="180088.A0A1J8R3M8"/>
<sequence>RKPQRPVRYQLGCFLIRYGTRGADPLQAAHKLGIGFGTVFLYCRRVVRALREIGMQVITWGDEDRRNETTRRVMNRSGIPDCVGMLDGSLIRLTEMPECNGLTFICRKKYPAINVQAVVDHEKRFIAIELGWPGSVSDVTMWKKSHIWQHRLEYFPGNTLLLADKGYPSSPYVLRPFTEPEVNGQLAAEKARRRKFNKRLSSQRIIVEHTFGMLKGRFPSLKDLPPEQDIRDTYRVVEALFTLHNMCIDLGDTPESIPLFDSSDPDADENFGDDVADVDVSGYGGVVGDDEPEVPLWESDEWLREAGRRRRIMILNDLFPL</sequence>
<evidence type="ECO:0000256" key="1">
    <source>
        <dbReference type="ARBA" id="ARBA00001968"/>
    </source>
</evidence>
<dbReference type="GO" id="GO:0016787">
    <property type="term" value="F:hydrolase activity"/>
    <property type="evidence" value="ECO:0007669"/>
    <property type="project" value="UniProtKB-KW"/>
</dbReference>
<evidence type="ECO:0000256" key="2">
    <source>
        <dbReference type="ARBA" id="ARBA00004123"/>
    </source>
</evidence>
<dbReference type="PANTHER" id="PTHR22930:SF85">
    <property type="entry name" value="GH03217P-RELATED"/>
    <property type="match status" value="1"/>
</dbReference>
<evidence type="ECO:0000256" key="6">
    <source>
        <dbReference type="ARBA" id="ARBA00022801"/>
    </source>
</evidence>
<feature type="non-terminal residue" evidence="9">
    <location>
        <position position="1"/>
    </location>
</feature>
<evidence type="ECO:0000256" key="3">
    <source>
        <dbReference type="ARBA" id="ARBA00006958"/>
    </source>
</evidence>
<name>A0A1J8R3M8_9AGAM</name>
<comment type="subcellular location">
    <subcellularLocation>
        <location evidence="2">Nucleus</location>
    </subcellularLocation>
</comment>
<keyword evidence="7" id="KW-0539">Nucleus</keyword>
<protein>
    <recommendedName>
        <fullName evidence="8">DDE Tnp4 domain-containing protein</fullName>
    </recommendedName>
</protein>
<dbReference type="GO" id="GO:0004518">
    <property type="term" value="F:nuclease activity"/>
    <property type="evidence" value="ECO:0007669"/>
    <property type="project" value="UniProtKB-KW"/>
</dbReference>
<proteinExistence type="inferred from homology"/>
<keyword evidence="5" id="KW-0479">Metal-binding</keyword>
<keyword evidence="10" id="KW-1185">Reference proteome</keyword>
<dbReference type="PANTHER" id="PTHR22930">
    <property type="match status" value="1"/>
</dbReference>
<dbReference type="GO" id="GO:0005634">
    <property type="term" value="C:nucleus"/>
    <property type="evidence" value="ECO:0007669"/>
    <property type="project" value="UniProtKB-SubCell"/>
</dbReference>
<organism evidence="9 10">
    <name type="scientific">Rhizopogon vesiculosus</name>
    <dbReference type="NCBI Taxonomy" id="180088"/>
    <lineage>
        <taxon>Eukaryota</taxon>
        <taxon>Fungi</taxon>
        <taxon>Dikarya</taxon>
        <taxon>Basidiomycota</taxon>
        <taxon>Agaricomycotina</taxon>
        <taxon>Agaricomycetes</taxon>
        <taxon>Agaricomycetidae</taxon>
        <taxon>Boletales</taxon>
        <taxon>Suillineae</taxon>
        <taxon>Rhizopogonaceae</taxon>
        <taxon>Rhizopogon</taxon>
    </lineage>
</organism>
<comment type="caution">
    <text evidence="9">The sequence shown here is derived from an EMBL/GenBank/DDBJ whole genome shotgun (WGS) entry which is preliminary data.</text>
</comment>
<dbReference type="OrthoDB" id="3233403at2759"/>
<keyword evidence="6" id="KW-0378">Hydrolase</keyword>
<gene>
    <name evidence="9" type="ORF">AZE42_12946</name>
</gene>
<comment type="cofactor">
    <cofactor evidence="1">
        <name>a divalent metal cation</name>
        <dbReference type="ChEBI" id="CHEBI:60240"/>
    </cofactor>
</comment>
<dbReference type="EMBL" id="LVVM01000557">
    <property type="protein sequence ID" value="OJA20408.1"/>
    <property type="molecule type" value="Genomic_DNA"/>
</dbReference>
<evidence type="ECO:0000313" key="10">
    <source>
        <dbReference type="Proteomes" id="UP000183567"/>
    </source>
</evidence>
<dbReference type="InterPro" id="IPR045249">
    <property type="entry name" value="HARBI1-like"/>
</dbReference>
<dbReference type="Pfam" id="PF13359">
    <property type="entry name" value="DDE_Tnp_4"/>
    <property type="match status" value="1"/>
</dbReference>